<dbReference type="InterPro" id="IPR022572">
    <property type="entry name" value="DNA_rep/recomb_RecO_N"/>
</dbReference>
<dbReference type="Pfam" id="PF11967">
    <property type="entry name" value="RecO_N"/>
    <property type="match status" value="1"/>
</dbReference>
<protein>
    <recommendedName>
        <fullName evidence="3 8">DNA repair protein RecO</fullName>
    </recommendedName>
    <alternativeName>
        <fullName evidence="7 8">Recombination protein O</fullName>
    </alternativeName>
</protein>
<dbReference type="Proteomes" id="UP000218767">
    <property type="component" value="Unassembled WGS sequence"/>
</dbReference>
<dbReference type="EMBL" id="NVUL01000063">
    <property type="protein sequence ID" value="PCI76034.1"/>
    <property type="molecule type" value="Genomic_DNA"/>
</dbReference>
<accession>A0A2A4X0L7</accession>
<dbReference type="AlphaFoldDB" id="A0A2A4X0L7"/>
<dbReference type="PANTHER" id="PTHR33991:SF1">
    <property type="entry name" value="DNA REPAIR PROTEIN RECO"/>
    <property type="match status" value="1"/>
</dbReference>
<evidence type="ECO:0000256" key="7">
    <source>
        <dbReference type="ARBA" id="ARBA00033409"/>
    </source>
</evidence>
<evidence type="ECO:0000256" key="6">
    <source>
        <dbReference type="ARBA" id="ARBA00023204"/>
    </source>
</evidence>
<comment type="function">
    <text evidence="1 8">Involved in DNA repair and RecF pathway recombination.</text>
</comment>
<evidence type="ECO:0000256" key="5">
    <source>
        <dbReference type="ARBA" id="ARBA00023172"/>
    </source>
</evidence>
<keyword evidence="6 8" id="KW-0234">DNA repair</keyword>
<dbReference type="Gene3D" id="2.40.50.140">
    <property type="entry name" value="Nucleic acid-binding proteins"/>
    <property type="match status" value="1"/>
</dbReference>
<comment type="caution">
    <text evidence="10">The sequence shown here is derived from an EMBL/GenBank/DDBJ whole genome shotgun (WGS) entry which is preliminary data.</text>
</comment>
<evidence type="ECO:0000256" key="3">
    <source>
        <dbReference type="ARBA" id="ARBA00021310"/>
    </source>
</evidence>
<dbReference type="GO" id="GO:0043590">
    <property type="term" value="C:bacterial nucleoid"/>
    <property type="evidence" value="ECO:0007669"/>
    <property type="project" value="TreeGrafter"/>
</dbReference>
<dbReference type="GO" id="GO:0006310">
    <property type="term" value="P:DNA recombination"/>
    <property type="evidence" value="ECO:0007669"/>
    <property type="project" value="UniProtKB-UniRule"/>
</dbReference>
<evidence type="ECO:0000313" key="11">
    <source>
        <dbReference type="Proteomes" id="UP000218767"/>
    </source>
</evidence>
<name>A0A2A4X0L7_9GAMM</name>
<dbReference type="InterPro" id="IPR003717">
    <property type="entry name" value="RecO"/>
</dbReference>
<evidence type="ECO:0000256" key="1">
    <source>
        <dbReference type="ARBA" id="ARBA00003065"/>
    </source>
</evidence>
<dbReference type="Pfam" id="PF02565">
    <property type="entry name" value="RecO_C"/>
    <property type="match status" value="1"/>
</dbReference>
<dbReference type="PANTHER" id="PTHR33991">
    <property type="entry name" value="DNA REPAIR PROTEIN RECO"/>
    <property type="match status" value="1"/>
</dbReference>
<proteinExistence type="inferred from homology"/>
<evidence type="ECO:0000256" key="2">
    <source>
        <dbReference type="ARBA" id="ARBA00007452"/>
    </source>
</evidence>
<evidence type="ECO:0000256" key="4">
    <source>
        <dbReference type="ARBA" id="ARBA00022763"/>
    </source>
</evidence>
<comment type="similarity">
    <text evidence="2 8">Belongs to the RecO family.</text>
</comment>
<dbReference type="SUPFAM" id="SSF50249">
    <property type="entry name" value="Nucleic acid-binding proteins"/>
    <property type="match status" value="1"/>
</dbReference>
<gene>
    <name evidence="8 10" type="primary">recO</name>
    <name evidence="10" type="ORF">COB20_11600</name>
</gene>
<sequence length="267" mass="30115">MTFLRQLLGHAILRKSWMTFSVSNRKKVETIMDSRVALQPAYVLHSQPFQNTSLLVDFFTMDYGRVRAVAKGARSAKSKYRSLLQLFQPLLVSLSGRGELKTLTGLESSLGAMRLEAQRLFSGMYINELLTRLLLNHVEHKQLYLAYQDTLVALQGDSDIQLLLRQFELCLLSELGYGINLDSDCHSHEPIEADRSYRFTPDIGFQILADEGQHNSSKVYLGSHIVSLREHDLTDTDVVKSAKRLLRAALAAHLGGKPLHSRSLFAK</sequence>
<dbReference type="NCBIfam" id="TIGR00613">
    <property type="entry name" value="reco"/>
    <property type="match status" value="1"/>
</dbReference>
<dbReference type="Gene3D" id="1.20.1440.120">
    <property type="entry name" value="Recombination protein O, C-terminal domain"/>
    <property type="match status" value="1"/>
</dbReference>
<organism evidence="10 11">
    <name type="scientific">SAR86 cluster bacterium</name>
    <dbReference type="NCBI Taxonomy" id="2030880"/>
    <lineage>
        <taxon>Bacteria</taxon>
        <taxon>Pseudomonadati</taxon>
        <taxon>Pseudomonadota</taxon>
        <taxon>Gammaproteobacteria</taxon>
        <taxon>SAR86 cluster</taxon>
    </lineage>
</organism>
<feature type="domain" description="DNA replication/recombination mediator RecO N-terminal" evidence="9">
    <location>
        <begin position="39"/>
        <end position="107"/>
    </location>
</feature>
<evidence type="ECO:0000313" key="10">
    <source>
        <dbReference type="EMBL" id="PCI76034.1"/>
    </source>
</evidence>
<keyword evidence="4 8" id="KW-0227">DNA damage</keyword>
<dbReference type="HAMAP" id="MF_00201">
    <property type="entry name" value="RecO"/>
    <property type="match status" value="1"/>
</dbReference>
<dbReference type="GO" id="GO:0006302">
    <property type="term" value="P:double-strand break repair"/>
    <property type="evidence" value="ECO:0007669"/>
    <property type="project" value="TreeGrafter"/>
</dbReference>
<keyword evidence="5 8" id="KW-0233">DNA recombination</keyword>
<dbReference type="InterPro" id="IPR042242">
    <property type="entry name" value="RecO_C"/>
</dbReference>
<dbReference type="InterPro" id="IPR012340">
    <property type="entry name" value="NA-bd_OB-fold"/>
</dbReference>
<dbReference type="SUPFAM" id="SSF57863">
    <property type="entry name" value="ArfGap/RecO-like zinc finger"/>
    <property type="match status" value="1"/>
</dbReference>
<evidence type="ECO:0000256" key="8">
    <source>
        <dbReference type="HAMAP-Rule" id="MF_00201"/>
    </source>
</evidence>
<reference evidence="11" key="1">
    <citation type="submission" date="2017-08" db="EMBL/GenBank/DDBJ databases">
        <title>A dynamic microbial community with high functional redundancy inhabits the cold, oxic subseafloor aquifer.</title>
        <authorList>
            <person name="Tully B.J."/>
            <person name="Wheat C.G."/>
            <person name="Glazer B.T."/>
            <person name="Huber J.A."/>
        </authorList>
    </citation>
    <scope>NUCLEOTIDE SEQUENCE [LARGE SCALE GENOMIC DNA]</scope>
</reference>
<dbReference type="InterPro" id="IPR037278">
    <property type="entry name" value="ARFGAP/RecO"/>
</dbReference>
<evidence type="ECO:0000259" key="9">
    <source>
        <dbReference type="Pfam" id="PF11967"/>
    </source>
</evidence>